<proteinExistence type="predicted"/>
<feature type="non-terminal residue" evidence="5">
    <location>
        <position position="194"/>
    </location>
</feature>
<reference evidence="5 6" key="1">
    <citation type="submission" date="2024-05" db="EMBL/GenBank/DDBJ databases">
        <authorList>
            <person name="Wallberg A."/>
        </authorList>
    </citation>
    <scope>NUCLEOTIDE SEQUENCE [LARGE SCALE GENOMIC DNA]</scope>
</reference>
<dbReference type="GO" id="GO:0005829">
    <property type="term" value="C:cytosol"/>
    <property type="evidence" value="ECO:0007669"/>
    <property type="project" value="TreeGrafter"/>
</dbReference>
<feature type="domain" description="PLA2c" evidence="4">
    <location>
        <begin position="1"/>
        <end position="194"/>
    </location>
</feature>
<protein>
    <recommendedName>
        <fullName evidence="4">PLA2c domain-containing protein</fullName>
    </recommendedName>
</protein>
<dbReference type="PROSITE" id="PS51210">
    <property type="entry name" value="PLA2C"/>
    <property type="match status" value="1"/>
</dbReference>
<dbReference type="Pfam" id="PF01735">
    <property type="entry name" value="PLA2_B"/>
    <property type="match status" value="1"/>
</dbReference>
<dbReference type="InterPro" id="IPR016035">
    <property type="entry name" value="Acyl_Trfase/lysoPLipase"/>
</dbReference>
<name>A0AAV2STA7_MEGNR</name>
<feature type="non-terminal residue" evidence="5">
    <location>
        <position position="1"/>
    </location>
</feature>
<dbReference type="PANTHER" id="PTHR10728:SF40">
    <property type="entry name" value="PATATIN FAMILY PROTEIN"/>
    <property type="match status" value="1"/>
</dbReference>
<dbReference type="InterPro" id="IPR002642">
    <property type="entry name" value="LysoPLipase_cat_dom"/>
</dbReference>
<keyword evidence="3" id="KW-0442">Lipid degradation</keyword>
<dbReference type="GO" id="GO:0005544">
    <property type="term" value="F:calcium-dependent phospholipid binding"/>
    <property type="evidence" value="ECO:0007669"/>
    <property type="project" value="TreeGrafter"/>
</dbReference>
<organism evidence="5 6">
    <name type="scientific">Meganyctiphanes norvegica</name>
    <name type="common">Northern krill</name>
    <name type="synonym">Thysanopoda norvegica</name>
    <dbReference type="NCBI Taxonomy" id="48144"/>
    <lineage>
        <taxon>Eukaryota</taxon>
        <taxon>Metazoa</taxon>
        <taxon>Ecdysozoa</taxon>
        <taxon>Arthropoda</taxon>
        <taxon>Crustacea</taxon>
        <taxon>Multicrustacea</taxon>
        <taxon>Malacostraca</taxon>
        <taxon>Eumalacostraca</taxon>
        <taxon>Eucarida</taxon>
        <taxon>Euphausiacea</taxon>
        <taxon>Euphausiidae</taxon>
        <taxon>Meganyctiphanes</taxon>
    </lineage>
</organism>
<dbReference type="Gene3D" id="3.40.1090.10">
    <property type="entry name" value="Cytosolic phospholipase A2 catalytic domain"/>
    <property type="match status" value="1"/>
</dbReference>
<keyword evidence="6" id="KW-1185">Reference proteome</keyword>
<gene>
    <name evidence="5" type="ORF">MNOR_LOCUS40512</name>
</gene>
<comment type="caution">
    <text evidence="5">The sequence shown here is derived from an EMBL/GenBank/DDBJ whole genome shotgun (WGS) entry which is preliminary data.</text>
</comment>
<dbReference type="GO" id="GO:0047498">
    <property type="term" value="F:calcium-dependent phospholipase A2 activity"/>
    <property type="evidence" value="ECO:0007669"/>
    <property type="project" value="TreeGrafter"/>
</dbReference>
<evidence type="ECO:0000256" key="1">
    <source>
        <dbReference type="ARBA" id="ARBA00022801"/>
    </source>
</evidence>
<dbReference type="AlphaFoldDB" id="A0AAV2STA7"/>
<dbReference type="GO" id="GO:0046475">
    <property type="term" value="P:glycerophospholipid catabolic process"/>
    <property type="evidence" value="ECO:0007669"/>
    <property type="project" value="TreeGrafter"/>
</dbReference>
<dbReference type="EMBL" id="CAXKWB010125028">
    <property type="protein sequence ID" value="CAL4239119.1"/>
    <property type="molecule type" value="Genomic_DNA"/>
</dbReference>
<evidence type="ECO:0000313" key="6">
    <source>
        <dbReference type="Proteomes" id="UP001497623"/>
    </source>
</evidence>
<dbReference type="PANTHER" id="PTHR10728">
    <property type="entry name" value="CYTOSOLIC PHOSPHOLIPASE A2"/>
    <property type="match status" value="1"/>
</dbReference>
<evidence type="ECO:0000313" key="5">
    <source>
        <dbReference type="EMBL" id="CAL4239119.1"/>
    </source>
</evidence>
<dbReference type="SUPFAM" id="SSF52151">
    <property type="entry name" value="FabD/lysophospholipase-like"/>
    <property type="match status" value="1"/>
</dbReference>
<keyword evidence="2 3" id="KW-0443">Lipid metabolism</keyword>
<evidence type="ECO:0000256" key="3">
    <source>
        <dbReference type="PROSITE-ProRule" id="PRU00555"/>
    </source>
</evidence>
<dbReference type="GO" id="GO:0005509">
    <property type="term" value="F:calcium ion binding"/>
    <property type="evidence" value="ECO:0007669"/>
    <property type="project" value="TreeGrafter"/>
</dbReference>
<evidence type="ECO:0000259" key="4">
    <source>
        <dbReference type="PROSITE" id="PS51210"/>
    </source>
</evidence>
<dbReference type="Proteomes" id="UP001497623">
    <property type="component" value="Unassembled WGS sequence"/>
</dbReference>
<evidence type="ECO:0000256" key="2">
    <source>
        <dbReference type="ARBA" id="ARBA00023098"/>
    </source>
</evidence>
<accession>A0AAV2STA7</accession>
<keyword evidence="1 3" id="KW-0378">Hydrolase</keyword>
<sequence>CISTLYCDSLNVKEFQETLREAVGKHWEWNILNTPAYVADMLLKYWKGQSMSPICLVDIFGHIIGDVLLGKEKKDITKLSDLQASISKGEAPFPLFAGLHATQRSSAYFSEWMEFSPYEIGMGKYGTFIKTNDFGSKFFAGKIMKKYNELPLHYLQAMWGSAFTINLKNLLTGVVCNATEDDDEFSFKKPHPTG</sequence>